<keyword evidence="1" id="KW-0812">Transmembrane</keyword>
<dbReference type="EMBL" id="GGEC01001343">
    <property type="protein sequence ID" value="MBW81826.1"/>
    <property type="molecule type" value="Transcribed_RNA"/>
</dbReference>
<evidence type="ECO:0000313" key="2">
    <source>
        <dbReference type="EMBL" id="MBW81826.1"/>
    </source>
</evidence>
<proteinExistence type="predicted"/>
<keyword evidence="1" id="KW-0472">Membrane</keyword>
<evidence type="ECO:0000256" key="1">
    <source>
        <dbReference type="SAM" id="Phobius"/>
    </source>
</evidence>
<sequence>MQLSIPIYNCFSYNYKGCFVNTAQQISPIMIFAFVLIFEKLIQRSWGP</sequence>
<keyword evidence="1" id="KW-1133">Transmembrane helix</keyword>
<feature type="transmembrane region" description="Helical" evidence="1">
    <location>
        <begin position="25"/>
        <end position="42"/>
    </location>
</feature>
<dbReference type="AlphaFoldDB" id="A0A2P2IKS5"/>
<name>A0A2P2IKS5_RHIMU</name>
<accession>A0A2P2IKS5</accession>
<protein>
    <submittedName>
        <fullName evidence="2">Uncharacterized protein</fullName>
    </submittedName>
</protein>
<reference evidence="2" key="1">
    <citation type="submission" date="2018-02" db="EMBL/GenBank/DDBJ databases">
        <title>Rhizophora mucronata_Transcriptome.</title>
        <authorList>
            <person name="Meera S.P."/>
            <person name="Sreeshan A."/>
            <person name="Augustine A."/>
        </authorList>
    </citation>
    <scope>NUCLEOTIDE SEQUENCE</scope>
    <source>
        <tissue evidence="2">Leaf</tissue>
    </source>
</reference>
<organism evidence="2">
    <name type="scientific">Rhizophora mucronata</name>
    <name type="common">Asiatic mangrove</name>
    <dbReference type="NCBI Taxonomy" id="61149"/>
    <lineage>
        <taxon>Eukaryota</taxon>
        <taxon>Viridiplantae</taxon>
        <taxon>Streptophyta</taxon>
        <taxon>Embryophyta</taxon>
        <taxon>Tracheophyta</taxon>
        <taxon>Spermatophyta</taxon>
        <taxon>Magnoliopsida</taxon>
        <taxon>eudicotyledons</taxon>
        <taxon>Gunneridae</taxon>
        <taxon>Pentapetalae</taxon>
        <taxon>rosids</taxon>
        <taxon>fabids</taxon>
        <taxon>Malpighiales</taxon>
        <taxon>Rhizophoraceae</taxon>
        <taxon>Rhizophora</taxon>
    </lineage>
</organism>